<dbReference type="PANTHER" id="PTHR36305">
    <property type="entry name" value="PHOSPHATIDYLGLYCEROPHOSPHATASE A"/>
    <property type="match status" value="1"/>
</dbReference>
<feature type="transmembrane region" description="Helical" evidence="1">
    <location>
        <begin position="85"/>
        <end position="108"/>
    </location>
</feature>
<dbReference type="PIRSF" id="PIRSF006162">
    <property type="entry name" value="PgpA"/>
    <property type="match status" value="1"/>
</dbReference>
<dbReference type="InterPro" id="IPR007686">
    <property type="entry name" value="YutG/PgpA"/>
</dbReference>
<name>A0A381SQN4_9ZZZZ</name>
<sequence>MRLKISEWIATCFKVGYLPLAPGTWGSVFAILLWWVLLKDLNTFIFGVVIIIFLLIGIVVSNIIIDQSGDHDPSHIIIDELVGQWLALFLLPEGFFNIAISFILFRFFDIIKPWPIRLIEKLPKGLGVMSDDLTAGLITLVLIQVINIYLF</sequence>
<dbReference type="InterPro" id="IPR026037">
    <property type="entry name" value="PgpA"/>
</dbReference>
<keyword evidence="1" id="KW-1133">Transmembrane helix</keyword>
<reference evidence="3" key="1">
    <citation type="submission" date="2018-05" db="EMBL/GenBank/DDBJ databases">
        <authorList>
            <person name="Lanie J.A."/>
            <person name="Ng W.-L."/>
            <person name="Kazmierczak K.M."/>
            <person name="Andrzejewski T.M."/>
            <person name="Davidsen T.M."/>
            <person name="Wayne K.J."/>
            <person name="Tettelin H."/>
            <person name="Glass J.I."/>
            <person name="Rusch D."/>
            <person name="Podicherti R."/>
            <person name="Tsui H.-C.T."/>
            <person name="Winkler M.E."/>
        </authorList>
    </citation>
    <scope>NUCLEOTIDE SEQUENCE</scope>
</reference>
<dbReference type="SUPFAM" id="SSF101307">
    <property type="entry name" value="YutG-like"/>
    <property type="match status" value="1"/>
</dbReference>
<gene>
    <name evidence="3" type="ORF">METZ01_LOCUS58495</name>
</gene>
<keyword evidence="1" id="KW-0812">Transmembrane</keyword>
<protein>
    <recommendedName>
        <fullName evidence="2">YutG/PgpA domain-containing protein</fullName>
    </recommendedName>
</protein>
<dbReference type="Pfam" id="PF04608">
    <property type="entry name" value="PgpA"/>
    <property type="match status" value="1"/>
</dbReference>
<proteinExistence type="predicted"/>
<dbReference type="GO" id="GO:0008962">
    <property type="term" value="F:phosphatidylglycerophosphatase activity"/>
    <property type="evidence" value="ECO:0007669"/>
    <property type="project" value="InterPro"/>
</dbReference>
<feature type="transmembrane region" description="Helical" evidence="1">
    <location>
        <begin position="129"/>
        <end position="150"/>
    </location>
</feature>
<dbReference type="AlphaFoldDB" id="A0A381SQN4"/>
<dbReference type="PANTHER" id="PTHR36305:SF1">
    <property type="entry name" value="PHOSPHATIDYLGLYCEROPHOSPHATASE A"/>
    <property type="match status" value="1"/>
</dbReference>
<evidence type="ECO:0000256" key="1">
    <source>
        <dbReference type="SAM" id="Phobius"/>
    </source>
</evidence>
<dbReference type="GO" id="GO:0006629">
    <property type="term" value="P:lipid metabolic process"/>
    <property type="evidence" value="ECO:0007669"/>
    <property type="project" value="InterPro"/>
</dbReference>
<dbReference type="CDD" id="cd06971">
    <property type="entry name" value="PgpA"/>
    <property type="match status" value="1"/>
</dbReference>
<feature type="transmembrane region" description="Helical" evidence="1">
    <location>
        <begin position="44"/>
        <end position="65"/>
    </location>
</feature>
<dbReference type="InterPro" id="IPR036681">
    <property type="entry name" value="PgpA-like_sf"/>
</dbReference>
<evidence type="ECO:0000259" key="2">
    <source>
        <dbReference type="Pfam" id="PF04608"/>
    </source>
</evidence>
<evidence type="ECO:0000313" key="3">
    <source>
        <dbReference type="EMBL" id="SVA05641.1"/>
    </source>
</evidence>
<feature type="transmembrane region" description="Helical" evidence="1">
    <location>
        <begin position="20"/>
        <end position="37"/>
    </location>
</feature>
<dbReference type="EMBL" id="UINC01003361">
    <property type="protein sequence ID" value="SVA05641.1"/>
    <property type="molecule type" value="Genomic_DNA"/>
</dbReference>
<organism evidence="3">
    <name type="scientific">marine metagenome</name>
    <dbReference type="NCBI Taxonomy" id="408172"/>
    <lineage>
        <taxon>unclassified sequences</taxon>
        <taxon>metagenomes</taxon>
        <taxon>ecological metagenomes</taxon>
    </lineage>
</organism>
<keyword evidence="1" id="KW-0472">Membrane</keyword>
<accession>A0A381SQN4</accession>
<feature type="domain" description="YutG/PgpA" evidence="2">
    <location>
        <begin position="8"/>
        <end position="146"/>
    </location>
</feature>